<dbReference type="AlphaFoldDB" id="I3SHA8"/>
<accession>I3SHA8</accession>
<protein>
    <submittedName>
        <fullName evidence="1">Uncharacterized protein</fullName>
    </submittedName>
</protein>
<proteinExistence type="evidence at transcript level"/>
<name>I3SHA8_MEDTR</name>
<sequence length="95" mass="10429">MPLIIPLTWGLSSKNVTRSTPLILFQFVTDICESPPSAVYTEKSLFPSGCQAISSGHLLCFWDAQSVELSREADDPLAWTFQKLTNPSKALVAKS</sequence>
<organism evidence="1">
    <name type="scientific">Medicago truncatula</name>
    <name type="common">Barrel medic</name>
    <name type="synonym">Medicago tribuloides</name>
    <dbReference type="NCBI Taxonomy" id="3880"/>
    <lineage>
        <taxon>Eukaryota</taxon>
        <taxon>Viridiplantae</taxon>
        <taxon>Streptophyta</taxon>
        <taxon>Embryophyta</taxon>
        <taxon>Tracheophyta</taxon>
        <taxon>Spermatophyta</taxon>
        <taxon>Magnoliopsida</taxon>
        <taxon>eudicotyledons</taxon>
        <taxon>Gunneridae</taxon>
        <taxon>Pentapetalae</taxon>
        <taxon>rosids</taxon>
        <taxon>fabids</taxon>
        <taxon>Fabales</taxon>
        <taxon>Fabaceae</taxon>
        <taxon>Papilionoideae</taxon>
        <taxon>50 kb inversion clade</taxon>
        <taxon>NPAAA clade</taxon>
        <taxon>Hologalegina</taxon>
        <taxon>IRL clade</taxon>
        <taxon>Trifolieae</taxon>
        <taxon>Medicago</taxon>
    </lineage>
</organism>
<reference evidence="1" key="1">
    <citation type="submission" date="2012-05" db="EMBL/GenBank/DDBJ databases">
        <authorList>
            <person name="Krishnakumar V."/>
            <person name="Cheung F."/>
            <person name="Xiao Y."/>
            <person name="Chan A."/>
            <person name="Moskal W.A."/>
            <person name="Town C.D."/>
        </authorList>
    </citation>
    <scope>NUCLEOTIDE SEQUENCE</scope>
</reference>
<dbReference type="EMBL" id="BT139855">
    <property type="protein sequence ID" value="AFK39650.1"/>
    <property type="molecule type" value="mRNA"/>
</dbReference>
<evidence type="ECO:0000313" key="1">
    <source>
        <dbReference type="EMBL" id="AFK39650.1"/>
    </source>
</evidence>